<dbReference type="AlphaFoldDB" id="A0A8D8U5K0"/>
<protein>
    <submittedName>
        <fullName evidence="1">Uncharacterized protein</fullName>
    </submittedName>
</protein>
<sequence length="99" mass="12047">MRLRLGSHFRHQCPKTPLYGEQITILWRDLIDRYSKFCTFFGWNRLVEFISIKWQYRELIAKISKPLHISSTYNISKQVDSGLRIWLSKKLLSNFYEKY</sequence>
<reference evidence="1" key="1">
    <citation type="submission" date="2021-05" db="EMBL/GenBank/DDBJ databases">
        <authorList>
            <person name="Alioto T."/>
            <person name="Alioto T."/>
            <person name="Gomez Garrido J."/>
        </authorList>
    </citation>
    <scope>NUCLEOTIDE SEQUENCE</scope>
</reference>
<proteinExistence type="predicted"/>
<organism evidence="1">
    <name type="scientific">Cacopsylla melanoneura</name>
    <dbReference type="NCBI Taxonomy" id="428564"/>
    <lineage>
        <taxon>Eukaryota</taxon>
        <taxon>Metazoa</taxon>
        <taxon>Ecdysozoa</taxon>
        <taxon>Arthropoda</taxon>
        <taxon>Hexapoda</taxon>
        <taxon>Insecta</taxon>
        <taxon>Pterygota</taxon>
        <taxon>Neoptera</taxon>
        <taxon>Paraneoptera</taxon>
        <taxon>Hemiptera</taxon>
        <taxon>Sternorrhyncha</taxon>
        <taxon>Psylloidea</taxon>
        <taxon>Psyllidae</taxon>
        <taxon>Psyllinae</taxon>
        <taxon>Cacopsylla</taxon>
    </lineage>
</organism>
<name>A0A8D8U5K0_9HEMI</name>
<accession>A0A8D8U5K0</accession>
<dbReference type="EMBL" id="HBUF01338037">
    <property type="protein sequence ID" value="CAG6698430.1"/>
    <property type="molecule type" value="Transcribed_RNA"/>
</dbReference>
<evidence type="ECO:0000313" key="1">
    <source>
        <dbReference type="EMBL" id="CAG6698430.1"/>
    </source>
</evidence>